<name>A0A6N8SGS5_9HYPH</name>
<dbReference type="GO" id="GO:0003677">
    <property type="term" value="F:DNA binding"/>
    <property type="evidence" value="ECO:0007669"/>
    <property type="project" value="UniProtKB-KW"/>
</dbReference>
<dbReference type="Proteomes" id="UP000435802">
    <property type="component" value="Unassembled WGS sequence"/>
</dbReference>
<evidence type="ECO:0000256" key="4">
    <source>
        <dbReference type="ARBA" id="ARBA00022801"/>
    </source>
</evidence>
<dbReference type="Gene3D" id="3.40.50.300">
    <property type="entry name" value="P-loop containing nucleotide triphosphate hydrolases"/>
    <property type="match status" value="3"/>
</dbReference>
<sequence length="1191" mass="129122">MLEDGVPKDDRPASADPATWLSWTSQKQATASDPDRSAWVSANAGSGKTHVLTQRVIRLLLAGCRPSAILCLTYTKAAASEMSNRVFERLADWATLSDADLSERVAAVEGRRPDAIKLAEARRLFARALETPGGLKIQTIHAFCEALLHQFPLEANVAGHFSVLDDRAAAVLLADARRTLLTATTSEDDEALTDAFATVLDIADDTGLERLISDIVARRGPIREFLETAEKAGGIETVLRRESGLDPHETAEDILASFWPLDGLQGVTLESYLVAAENLGSETVKASAAGLRGLTKLTDAEARRAALYDLFFTGTGTPRSLDRSFFSKKVRDSAPYLEEALLAAQAHITACDDRLRRFRMVEATLAALVIAERLIGDYEDLKRARSLLDFDDLIDRTAALLTRERVSAWVHYKLDQGIDHILVDEAQDTSPRQWQIVKALTDDFFAGETARIAGRTIFAVGDEKQSIYSFQGARPERFAEEGREVSRRTRAADTAFSPIRLLLSFRSTRDVLSAVDRVFLDVGNARGLSPDGGEIVHASNRGLEPGAVDIWEVIAAPPGLDEEDWTAPFDAVAEEAPINVLARRIADTLAGWIGRETVTEKGNARLMAAGDVIVLVRKRDAFVNALTRTLKQRHNLPVAGADRLVLTKHIAVQDLMALGRFAVLPEDDLSLAALLKSPLFGLGEDALFELAARRGETEGLWARLRAVGEADVLLFPIVRRLENLIRDARGQSVHDFYARILGAGGGRRAFLARLGTEAGEIIDEFLTFALEQEENGLPGLQAFVSTLELEAPTVKREQDKARGEIRIMTVHAAKGLEAPVVFLVDGGAKAFSHSHMPTLRFLSAENLAGGLPAWLPLKDFGNALTAADAERIKAGAEEEYRRLLYVAMTRAADRLVVCGYRGRQENKDTWHPMIAAALQSDSDRAVETTFSTSGESWQGLAWREAGAAAVGDVIAASIEEKTRIALPEALGKPLPVQKALPRPLSPSGAAAVIETDTADLLVPSALFGRRGGSGPDAGIALERGRILHRFLQVLPSFDPNERPAAARRYLERAAANWPAAAQASLVTAALAVIGDASLATIFSPAARAEVSIMGTLALGSRDYAVSGRIDRMAVSETAVEIVDFKTNRVPPASAEAIPFEHRAQLAIYRAILGPLYPGREIRCGLIYTEAAKTYWLEAGVMEASLAELTAK</sequence>
<keyword evidence="4 15" id="KW-0378">Hydrolase</keyword>
<evidence type="ECO:0000259" key="18">
    <source>
        <dbReference type="PROSITE" id="PS51217"/>
    </source>
</evidence>
<dbReference type="Gene3D" id="3.90.320.10">
    <property type="match status" value="1"/>
</dbReference>
<comment type="catalytic activity">
    <reaction evidence="11">
        <text>Couples ATP hydrolysis with the unwinding of duplex DNA by translocating in the 3'-5' direction.</text>
        <dbReference type="EC" id="5.6.2.4"/>
    </reaction>
</comment>
<dbReference type="PANTHER" id="PTHR11070">
    <property type="entry name" value="UVRD / RECB / PCRA DNA HELICASE FAMILY MEMBER"/>
    <property type="match status" value="1"/>
</dbReference>
<evidence type="ECO:0000256" key="8">
    <source>
        <dbReference type="ARBA" id="ARBA00023125"/>
    </source>
</evidence>
<protein>
    <recommendedName>
        <fullName evidence="12">DNA 3'-5' helicase</fullName>
        <ecNumber evidence="12">5.6.2.4</ecNumber>
    </recommendedName>
    <alternativeName>
        <fullName evidence="13">DNA 3'-5' helicase II</fullName>
    </alternativeName>
</protein>
<dbReference type="RefSeq" id="WP_160861396.1">
    <property type="nucleotide sequence ID" value="NZ_WUMK01000008.1"/>
</dbReference>
<feature type="compositionally biased region" description="Polar residues" evidence="16">
    <location>
        <begin position="21"/>
        <end position="31"/>
    </location>
</feature>
<dbReference type="Gene3D" id="1.10.486.10">
    <property type="entry name" value="PCRA, domain 4"/>
    <property type="match status" value="1"/>
</dbReference>
<dbReference type="EC" id="5.6.2.4" evidence="12"/>
<evidence type="ECO:0000256" key="13">
    <source>
        <dbReference type="ARBA" id="ARBA00034923"/>
    </source>
</evidence>
<dbReference type="GO" id="GO:0005829">
    <property type="term" value="C:cytosol"/>
    <property type="evidence" value="ECO:0007669"/>
    <property type="project" value="TreeGrafter"/>
</dbReference>
<dbReference type="PROSITE" id="PS51198">
    <property type="entry name" value="UVRD_HELICASE_ATP_BIND"/>
    <property type="match status" value="1"/>
</dbReference>
<accession>A0A6N8SGS5</accession>
<dbReference type="Pfam" id="PF12705">
    <property type="entry name" value="PDDEXK_1"/>
    <property type="match status" value="1"/>
</dbReference>
<dbReference type="Gene3D" id="3.30.160.800">
    <property type="match status" value="1"/>
</dbReference>
<evidence type="ECO:0000256" key="7">
    <source>
        <dbReference type="ARBA" id="ARBA00022840"/>
    </source>
</evidence>
<comment type="caution">
    <text evidence="19">The sequence shown here is derived from an EMBL/GenBank/DDBJ whole genome shotgun (WGS) entry which is preliminary data.</text>
</comment>
<evidence type="ECO:0000256" key="11">
    <source>
        <dbReference type="ARBA" id="ARBA00034617"/>
    </source>
</evidence>
<dbReference type="Pfam" id="PF13361">
    <property type="entry name" value="UvrD_C"/>
    <property type="match status" value="1"/>
</dbReference>
<evidence type="ECO:0000256" key="15">
    <source>
        <dbReference type="PROSITE-ProRule" id="PRU00560"/>
    </source>
</evidence>
<dbReference type="AlphaFoldDB" id="A0A6N8SGS5"/>
<evidence type="ECO:0000313" key="20">
    <source>
        <dbReference type="Proteomes" id="UP000435802"/>
    </source>
</evidence>
<dbReference type="Pfam" id="PF00580">
    <property type="entry name" value="UvrD-helicase"/>
    <property type="match status" value="1"/>
</dbReference>
<dbReference type="InterPro" id="IPR027417">
    <property type="entry name" value="P-loop_NTPase"/>
</dbReference>
<dbReference type="PANTHER" id="PTHR11070:SF2">
    <property type="entry name" value="ATP-DEPENDENT DNA HELICASE SRS2"/>
    <property type="match status" value="1"/>
</dbReference>
<keyword evidence="2 15" id="KW-0547">Nucleotide-binding</keyword>
<evidence type="ECO:0000256" key="5">
    <source>
        <dbReference type="ARBA" id="ARBA00022806"/>
    </source>
</evidence>
<dbReference type="InterPro" id="IPR014151">
    <property type="entry name" value="DNA_helicase_AddA"/>
</dbReference>
<evidence type="ECO:0000256" key="2">
    <source>
        <dbReference type="ARBA" id="ARBA00022741"/>
    </source>
</evidence>
<keyword evidence="9" id="KW-0234">DNA repair</keyword>
<dbReference type="InterPro" id="IPR038726">
    <property type="entry name" value="PDDEXK_AddAB-type"/>
</dbReference>
<keyword evidence="3" id="KW-0227">DNA damage</keyword>
<feature type="binding site" evidence="15">
    <location>
        <begin position="42"/>
        <end position="49"/>
    </location>
    <ligand>
        <name>ATP</name>
        <dbReference type="ChEBI" id="CHEBI:30616"/>
    </ligand>
</feature>
<comment type="catalytic activity">
    <reaction evidence="14">
        <text>ATP + H2O = ADP + phosphate + H(+)</text>
        <dbReference type="Rhea" id="RHEA:13065"/>
        <dbReference type="ChEBI" id="CHEBI:15377"/>
        <dbReference type="ChEBI" id="CHEBI:15378"/>
        <dbReference type="ChEBI" id="CHEBI:30616"/>
        <dbReference type="ChEBI" id="CHEBI:43474"/>
        <dbReference type="ChEBI" id="CHEBI:456216"/>
        <dbReference type="EC" id="5.6.2.4"/>
    </reaction>
</comment>
<evidence type="ECO:0000256" key="9">
    <source>
        <dbReference type="ARBA" id="ARBA00023204"/>
    </source>
</evidence>
<feature type="domain" description="UvrD-like helicase C-terminal" evidence="18">
    <location>
        <begin position="533"/>
        <end position="815"/>
    </location>
</feature>
<dbReference type="InterPro" id="IPR011604">
    <property type="entry name" value="PDDEXK-like_dom_sf"/>
</dbReference>
<dbReference type="EMBL" id="WUMK01000008">
    <property type="protein sequence ID" value="MXN47891.1"/>
    <property type="molecule type" value="Genomic_DNA"/>
</dbReference>
<evidence type="ECO:0000256" key="16">
    <source>
        <dbReference type="SAM" id="MobiDB-lite"/>
    </source>
</evidence>
<dbReference type="OrthoDB" id="9810135at2"/>
<dbReference type="InterPro" id="IPR014017">
    <property type="entry name" value="DNA_helicase_UvrD-like_C"/>
</dbReference>
<organism evidence="19 20">
    <name type="scientific">Shinella kummerowiae</name>
    <dbReference type="NCBI Taxonomy" id="417745"/>
    <lineage>
        <taxon>Bacteria</taxon>
        <taxon>Pseudomonadati</taxon>
        <taxon>Pseudomonadota</taxon>
        <taxon>Alphaproteobacteria</taxon>
        <taxon>Hyphomicrobiales</taxon>
        <taxon>Rhizobiaceae</taxon>
        <taxon>Shinella</taxon>
    </lineage>
</organism>
<keyword evidence="8" id="KW-0238">DNA-binding</keyword>
<dbReference type="GO" id="GO:0043138">
    <property type="term" value="F:3'-5' DNA helicase activity"/>
    <property type="evidence" value="ECO:0007669"/>
    <property type="project" value="UniProtKB-EC"/>
</dbReference>
<dbReference type="GO" id="GO:0033202">
    <property type="term" value="C:DNA helicase complex"/>
    <property type="evidence" value="ECO:0007669"/>
    <property type="project" value="TreeGrafter"/>
</dbReference>
<keyword evidence="6" id="KW-0269">Exonuclease</keyword>
<keyword evidence="20" id="KW-1185">Reference proteome</keyword>
<evidence type="ECO:0000256" key="12">
    <source>
        <dbReference type="ARBA" id="ARBA00034808"/>
    </source>
</evidence>
<dbReference type="InterPro" id="IPR014016">
    <property type="entry name" value="UvrD-like_ATP-bd"/>
</dbReference>
<evidence type="ECO:0000256" key="1">
    <source>
        <dbReference type="ARBA" id="ARBA00022722"/>
    </source>
</evidence>
<dbReference type="GO" id="GO:0005524">
    <property type="term" value="F:ATP binding"/>
    <property type="evidence" value="ECO:0007669"/>
    <property type="project" value="UniProtKB-UniRule"/>
</dbReference>
<evidence type="ECO:0000256" key="6">
    <source>
        <dbReference type="ARBA" id="ARBA00022839"/>
    </source>
</evidence>
<keyword evidence="7 15" id="KW-0067">ATP-binding</keyword>
<dbReference type="GO" id="GO:0000725">
    <property type="term" value="P:recombinational repair"/>
    <property type="evidence" value="ECO:0007669"/>
    <property type="project" value="TreeGrafter"/>
</dbReference>
<evidence type="ECO:0000256" key="10">
    <source>
        <dbReference type="ARBA" id="ARBA00023235"/>
    </source>
</evidence>
<proteinExistence type="predicted"/>
<feature type="compositionally biased region" description="Basic and acidic residues" evidence="16">
    <location>
        <begin position="1"/>
        <end position="13"/>
    </location>
</feature>
<dbReference type="SUPFAM" id="SSF52540">
    <property type="entry name" value="P-loop containing nucleoside triphosphate hydrolases"/>
    <property type="match status" value="1"/>
</dbReference>
<evidence type="ECO:0000259" key="17">
    <source>
        <dbReference type="PROSITE" id="PS51198"/>
    </source>
</evidence>
<evidence type="ECO:0000313" key="19">
    <source>
        <dbReference type="EMBL" id="MXN47891.1"/>
    </source>
</evidence>
<dbReference type="PROSITE" id="PS51217">
    <property type="entry name" value="UVRD_HELICASE_CTER"/>
    <property type="match status" value="1"/>
</dbReference>
<gene>
    <name evidence="19" type="primary">addA</name>
    <name evidence="19" type="ORF">GR138_22040</name>
</gene>
<feature type="region of interest" description="Disordered" evidence="16">
    <location>
        <begin position="1"/>
        <end position="40"/>
    </location>
</feature>
<dbReference type="InterPro" id="IPR000212">
    <property type="entry name" value="DNA_helicase_UvrD/REP"/>
</dbReference>
<keyword evidence="5 15" id="KW-0347">Helicase</keyword>
<keyword evidence="10" id="KW-0413">Isomerase</keyword>
<feature type="domain" description="UvrD-like helicase ATP-binding" evidence="17">
    <location>
        <begin position="21"/>
        <end position="508"/>
    </location>
</feature>
<keyword evidence="1" id="KW-0540">Nuclease</keyword>
<evidence type="ECO:0000256" key="3">
    <source>
        <dbReference type="ARBA" id="ARBA00022763"/>
    </source>
</evidence>
<dbReference type="NCBIfam" id="TIGR02784">
    <property type="entry name" value="addA_alphas"/>
    <property type="match status" value="1"/>
</dbReference>
<evidence type="ECO:0000256" key="14">
    <source>
        <dbReference type="ARBA" id="ARBA00048988"/>
    </source>
</evidence>
<dbReference type="GO" id="GO:0004527">
    <property type="term" value="F:exonuclease activity"/>
    <property type="evidence" value="ECO:0007669"/>
    <property type="project" value="UniProtKB-KW"/>
</dbReference>
<reference evidence="19 20" key="1">
    <citation type="submission" date="2019-12" db="EMBL/GenBank/DDBJ databases">
        <title>Shinella kummerowiae sp. nov., a symbiotic bacterium isolated from root nodules of the herbal legume Kummerowia stipulacea.</title>
        <authorList>
            <person name="Gao J."/>
        </authorList>
    </citation>
    <scope>NUCLEOTIDE SEQUENCE [LARGE SCALE GENOMIC DNA]</scope>
    <source>
        <strain evidence="19 20">CCBAU 25048</strain>
    </source>
</reference>